<dbReference type="EMBL" id="LDYG01000030">
    <property type="protein sequence ID" value="KUP06180.1"/>
    <property type="molecule type" value="Genomic_DNA"/>
</dbReference>
<dbReference type="Proteomes" id="UP000074108">
    <property type="component" value="Unassembled WGS sequence"/>
</dbReference>
<evidence type="ECO:0000256" key="1">
    <source>
        <dbReference type="SAM" id="Phobius"/>
    </source>
</evidence>
<proteinExistence type="predicted"/>
<reference evidence="2 3" key="1">
    <citation type="journal article" date="2016" name="Front. Microbiol.">
        <title>Microevolution Analysis of Bacillus coahuilensis Unveils Differences in Phosphorus Acquisition Strategies and Their Regulation.</title>
        <authorList>
            <person name="Gomez-Lunar Z."/>
            <person name="Hernandez-Gonzalez I."/>
            <person name="Rodriguez-Torres M.D."/>
            <person name="Souza V."/>
            <person name="Olmedo-Alvarez G."/>
        </authorList>
    </citation>
    <scope>NUCLEOTIDE SEQUENCE [LARGE SCALE GENOMIC DNA]</scope>
    <source>
        <strain evidence="3">p1.1.43</strain>
    </source>
</reference>
<keyword evidence="3" id="KW-1185">Reference proteome</keyword>
<keyword evidence="1" id="KW-1133">Transmembrane helix</keyword>
<sequence>MNYLIEWITNIIIFILLATVIEMLLPSNQMKKYTKMVIGLLLISIILTPLFKLLSQDFEQMLKEIPVYNEGMDEKVKNSIEEKKIEIQASQDAYILEQMAVQLKEQANEELIDQKNVEIESISLSVENLDNFPDGLTSIMVSIKEYTEDESVPIVEPVVVSTSPNEEEPKDWSEISSLLSTIWEINEESIVIVGEGGIDKENEI</sequence>
<evidence type="ECO:0000313" key="2">
    <source>
        <dbReference type="EMBL" id="KUP06180.1"/>
    </source>
</evidence>
<name>A0A147K7T6_9BACI</name>
<dbReference type="Pfam" id="PF09581">
    <property type="entry name" value="Spore_III_AF"/>
    <property type="match status" value="1"/>
</dbReference>
<feature type="transmembrane region" description="Helical" evidence="1">
    <location>
        <begin position="6"/>
        <end position="25"/>
    </location>
</feature>
<feature type="transmembrane region" description="Helical" evidence="1">
    <location>
        <begin position="37"/>
        <end position="54"/>
    </location>
</feature>
<dbReference type="OrthoDB" id="2375554at2"/>
<dbReference type="InterPro" id="IPR014245">
    <property type="entry name" value="Spore_III_AF"/>
</dbReference>
<organism evidence="2 3">
    <name type="scientific">Bacillus coahuilensis p1.1.43</name>
    <dbReference type="NCBI Taxonomy" id="1150625"/>
    <lineage>
        <taxon>Bacteria</taxon>
        <taxon>Bacillati</taxon>
        <taxon>Bacillota</taxon>
        <taxon>Bacilli</taxon>
        <taxon>Bacillales</taxon>
        <taxon>Bacillaceae</taxon>
        <taxon>Bacillus</taxon>
    </lineage>
</organism>
<gene>
    <name evidence="2" type="ORF">Q75_09610</name>
</gene>
<dbReference type="PATRIC" id="fig|1150625.3.peg.2042"/>
<comment type="caution">
    <text evidence="2">The sequence shown here is derived from an EMBL/GenBank/DDBJ whole genome shotgun (WGS) entry which is preliminary data.</text>
</comment>
<dbReference type="NCBIfam" id="TIGR02896">
    <property type="entry name" value="spore_III_AF"/>
    <property type="match status" value="1"/>
</dbReference>
<evidence type="ECO:0008006" key="4">
    <source>
        <dbReference type="Google" id="ProtNLM"/>
    </source>
</evidence>
<keyword evidence="1" id="KW-0472">Membrane</keyword>
<dbReference type="RefSeq" id="WP_059283069.1">
    <property type="nucleotide sequence ID" value="NZ_LDYG01000030.1"/>
</dbReference>
<accession>A0A147K7T6</accession>
<dbReference type="STRING" id="1150625.Q75_09610"/>
<dbReference type="AlphaFoldDB" id="A0A147K7T6"/>
<keyword evidence="1" id="KW-0812">Transmembrane</keyword>
<protein>
    <recommendedName>
        <fullName evidence="4">Stage III sporulation protein AF</fullName>
    </recommendedName>
</protein>
<evidence type="ECO:0000313" key="3">
    <source>
        <dbReference type="Proteomes" id="UP000074108"/>
    </source>
</evidence>